<protein>
    <submittedName>
        <fullName evidence="1">Uncharacterized protein</fullName>
    </submittedName>
</protein>
<proteinExistence type="predicted"/>
<reference evidence="1 2" key="1">
    <citation type="journal article" date="2016" name="Int. J. Syst. Evol. Microbiol.">
        <title>Descriptions of Anaerotaenia torta gen. nov., sp. nov. and Anaerocolumna cellulosilytica gen. nov., sp. nov. isolated from a methanogenic reactor of cattle waste.</title>
        <authorList>
            <person name="Uek A."/>
            <person name="Ohtaki Y."/>
            <person name="Kaku N."/>
            <person name="Ueki K."/>
        </authorList>
    </citation>
    <scope>NUCLEOTIDE SEQUENCE [LARGE SCALE GENOMIC DNA]</scope>
    <source>
        <strain evidence="1 2">SN021</strain>
    </source>
</reference>
<dbReference type="Pfam" id="PF12867">
    <property type="entry name" value="DinB_2"/>
    <property type="match status" value="1"/>
</dbReference>
<name>A0A6S6QUU2_9FIRM</name>
<dbReference type="InterPro" id="IPR024775">
    <property type="entry name" value="DinB-like"/>
</dbReference>
<dbReference type="Gene3D" id="1.20.120.450">
    <property type="entry name" value="dinb family like domain"/>
    <property type="match status" value="1"/>
</dbReference>
<dbReference type="AlphaFoldDB" id="A0A6S6QUU2"/>
<organism evidence="1 2">
    <name type="scientific">Anaerocolumna cellulosilytica</name>
    <dbReference type="NCBI Taxonomy" id="433286"/>
    <lineage>
        <taxon>Bacteria</taxon>
        <taxon>Bacillati</taxon>
        <taxon>Bacillota</taxon>
        <taxon>Clostridia</taxon>
        <taxon>Lachnospirales</taxon>
        <taxon>Lachnospiraceae</taxon>
        <taxon>Anaerocolumna</taxon>
    </lineage>
</organism>
<evidence type="ECO:0000313" key="2">
    <source>
        <dbReference type="Proteomes" id="UP000515561"/>
    </source>
</evidence>
<dbReference type="InterPro" id="IPR034660">
    <property type="entry name" value="DinB/YfiT-like"/>
</dbReference>
<gene>
    <name evidence="1" type="ORF">acsn021_10350</name>
</gene>
<dbReference type="Proteomes" id="UP000515561">
    <property type="component" value="Chromosome"/>
</dbReference>
<keyword evidence="2" id="KW-1185">Reference proteome</keyword>
<dbReference type="RefSeq" id="WP_184090720.1">
    <property type="nucleotide sequence ID" value="NZ_AP023367.1"/>
</dbReference>
<dbReference type="SUPFAM" id="SSF109854">
    <property type="entry name" value="DinB/YfiT-like putative metalloenzymes"/>
    <property type="match status" value="1"/>
</dbReference>
<dbReference type="EMBL" id="AP023367">
    <property type="protein sequence ID" value="BCJ93466.1"/>
    <property type="molecule type" value="Genomic_DNA"/>
</dbReference>
<evidence type="ECO:0000313" key="1">
    <source>
        <dbReference type="EMBL" id="BCJ93466.1"/>
    </source>
</evidence>
<sequence length="229" mass="26682">MFKPGTEWNPKQARLKELLKDKNHFEEARQLCMELHSFLHSSAATSPTFTLMDEVWENLSPETCMIMPTPKDVTIAWNIWHITRIEDLTVNILLKDSAQVLSEEWLDRLHILVKDTGNAMTDDEIINLSHTINIMELKNYRDTVGKVTQDYLRTLTADCLNKKIPKERVERILFEGGLINHPDSIWLMDFWGRKNTAGILLMPVTRHQVGHINDCLKLKQKIKSKFYNL</sequence>
<dbReference type="KEGG" id="acel:acsn021_10350"/>
<accession>A0A6S6QUU2</accession>